<organism evidence="8 9">
    <name type="scientific">Alicyclobacillus macrosporangiidus</name>
    <dbReference type="NCBI Taxonomy" id="392015"/>
    <lineage>
        <taxon>Bacteria</taxon>
        <taxon>Bacillati</taxon>
        <taxon>Bacillota</taxon>
        <taxon>Bacilli</taxon>
        <taxon>Bacillales</taxon>
        <taxon>Alicyclobacillaceae</taxon>
        <taxon>Alicyclobacillus</taxon>
    </lineage>
</organism>
<evidence type="ECO:0000259" key="7">
    <source>
        <dbReference type="PROSITE" id="PS50850"/>
    </source>
</evidence>
<dbReference type="InterPro" id="IPR036259">
    <property type="entry name" value="MFS_trans_sf"/>
</dbReference>
<dbReference type="PROSITE" id="PS00216">
    <property type="entry name" value="SUGAR_TRANSPORT_1"/>
    <property type="match status" value="1"/>
</dbReference>
<evidence type="ECO:0000256" key="3">
    <source>
        <dbReference type="ARBA" id="ARBA00022692"/>
    </source>
</evidence>
<keyword evidence="4 6" id="KW-1133">Transmembrane helix</keyword>
<proteinExistence type="predicted"/>
<feature type="transmembrane region" description="Helical" evidence="6">
    <location>
        <begin position="98"/>
        <end position="117"/>
    </location>
</feature>
<dbReference type="PANTHER" id="PTHR23508:SF10">
    <property type="entry name" value="CARBOXYLIC ACID TRANSPORTER PROTEIN HOMOLOG"/>
    <property type="match status" value="1"/>
</dbReference>
<dbReference type="InterPro" id="IPR020846">
    <property type="entry name" value="MFS_dom"/>
</dbReference>
<dbReference type="EMBL" id="FPBV01000002">
    <property type="protein sequence ID" value="SFU44167.1"/>
    <property type="molecule type" value="Genomic_DNA"/>
</dbReference>
<dbReference type="STRING" id="392015.SAMN05421543_10233"/>
<feature type="transmembrane region" description="Helical" evidence="6">
    <location>
        <begin position="157"/>
        <end position="178"/>
    </location>
</feature>
<feature type="transmembrane region" description="Helical" evidence="6">
    <location>
        <begin position="64"/>
        <end position="86"/>
    </location>
</feature>
<sequence length="447" mass="49400">MHAVNAEMAVESGPWYRSIRPKQWYALLASNLGWLFDGYETYAMILTVAVALKQLLPAAQVKMVPFYAGLTIGLTLLGWGIGGIVGGILADYLGRKKVMMLSILAYALMTGVSAVAWSWTSFIVLRFLVGVCIGSEWGTGTSMVAEVFPRHTRAKAAGIMQCGLGIGFFIASLVWFFLGSTGPNAWRVMYVLGVLPALLVLWLRRSVDESQRWEQANALRRQVRHRLRQGERLADHEEKYATFTLKALFLEPSVRRQTLLGLLMSLTTTVGWWAISSWVPAYLASVAGREGLSATHWSSLAGMVYNVGAIVGYILLGFLADAWGRKPTALLYFGMSLVLTPVLFLWVHDLNWLLFLTAVNGLFTLGQYSWMPVWLPEFFPTAFRATGVSLVFNAARFVAFLGPLCAGYLISVLGGYSMAATWIGLIYILGFVCTLFCRETKGQPLPD</sequence>
<evidence type="ECO:0000256" key="1">
    <source>
        <dbReference type="ARBA" id="ARBA00004651"/>
    </source>
</evidence>
<evidence type="ECO:0000313" key="8">
    <source>
        <dbReference type="EMBL" id="SFU44167.1"/>
    </source>
</evidence>
<feature type="transmembrane region" description="Helical" evidence="6">
    <location>
        <begin position="330"/>
        <end position="347"/>
    </location>
</feature>
<evidence type="ECO:0000256" key="6">
    <source>
        <dbReference type="SAM" id="Phobius"/>
    </source>
</evidence>
<protein>
    <submittedName>
        <fullName evidence="8">Predicted arabinose efflux permease, MFS family</fullName>
    </submittedName>
</protein>
<feature type="transmembrane region" description="Helical" evidence="6">
    <location>
        <begin position="259"/>
        <end position="283"/>
    </location>
</feature>
<keyword evidence="5 6" id="KW-0472">Membrane</keyword>
<dbReference type="Pfam" id="PF00083">
    <property type="entry name" value="Sugar_tr"/>
    <property type="match status" value="1"/>
</dbReference>
<dbReference type="PANTHER" id="PTHR23508">
    <property type="entry name" value="CARBOXYLIC ACID TRANSPORTER PROTEIN HOMOLOG"/>
    <property type="match status" value="1"/>
</dbReference>
<name>A0A1I7G6W2_9BACL</name>
<dbReference type="InterPro" id="IPR005828">
    <property type="entry name" value="MFS_sugar_transport-like"/>
</dbReference>
<feature type="transmembrane region" description="Helical" evidence="6">
    <location>
        <begin position="184"/>
        <end position="203"/>
    </location>
</feature>
<evidence type="ECO:0000313" key="9">
    <source>
        <dbReference type="Proteomes" id="UP000183508"/>
    </source>
</evidence>
<feature type="transmembrane region" description="Helical" evidence="6">
    <location>
        <begin position="416"/>
        <end position="437"/>
    </location>
</feature>
<keyword evidence="9" id="KW-1185">Reference proteome</keyword>
<accession>A0A1I7G6W2</accession>
<feature type="transmembrane region" description="Helical" evidence="6">
    <location>
        <begin position="24"/>
        <end position="52"/>
    </location>
</feature>
<dbReference type="PROSITE" id="PS50850">
    <property type="entry name" value="MFS"/>
    <property type="match status" value="1"/>
</dbReference>
<keyword evidence="2" id="KW-0813">Transport</keyword>
<gene>
    <name evidence="8" type="ORF">SAMN05421543_10233</name>
</gene>
<evidence type="ECO:0000256" key="2">
    <source>
        <dbReference type="ARBA" id="ARBA00022448"/>
    </source>
</evidence>
<dbReference type="eggNOG" id="COG2271">
    <property type="taxonomic scope" value="Bacteria"/>
</dbReference>
<evidence type="ECO:0000256" key="5">
    <source>
        <dbReference type="ARBA" id="ARBA00023136"/>
    </source>
</evidence>
<dbReference type="GO" id="GO:0005886">
    <property type="term" value="C:plasma membrane"/>
    <property type="evidence" value="ECO:0007669"/>
    <property type="project" value="UniProtKB-SubCell"/>
</dbReference>
<comment type="subcellular location">
    <subcellularLocation>
        <location evidence="1">Cell membrane</location>
        <topology evidence="1">Multi-pass membrane protein</topology>
    </subcellularLocation>
</comment>
<dbReference type="RefSeq" id="WP_074949367.1">
    <property type="nucleotide sequence ID" value="NZ_FPBV01000002.1"/>
</dbReference>
<feature type="transmembrane region" description="Helical" evidence="6">
    <location>
        <begin position="303"/>
        <end position="323"/>
    </location>
</feature>
<feature type="transmembrane region" description="Helical" evidence="6">
    <location>
        <begin position="123"/>
        <end position="145"/>
    </location>
</feature>
<dbReference type="AlphaFoldDB" id="A0A1I7G6W2"/>
<evidence type="ECO:0000256" key="4">
    <source>
        <dbReference type="ARBA" id="ARBA00022989"/>
    </source>
</evidence>
<dbReference type="SUPFAM" id="SSF103473">
    <property type="entry name" value="MFS general substrate transporter"/>
    <property type="match status" value="1"/>
</dbReference>
<reference evidence="9" key="1">
    <citation type="submission" date="2016-10" db="EMBL/GenBank/DDBJ databases">
        <authorList>
            <person name="Varghese N."/>
        </authorList>
    </citation>
    <scope>NUCLEOTIDE SEQUENCE [LARGE SCALE GENOMIC DNA]</scope>
    <source>
        <strain evidence="9">DSM 17980</strain>
    </source>
</reference>
<keyword evidence="3 6" id="KW-0812">Transmembrane</keyword>
<feature type="transmembrane region" description="Helical" evidence="6">
    <location>
        <begin position="387"/>
        <end position="410"/>
    </location>
</feature>
<dbReference type="InterPro" id="IPR005829">
    <property type="entry name" value="Sugar_transporter_CS"/>
</dbReference>
<feature type="domain" description="Major facilitator superfamily (MFS) profile" evidence="7">
    <location>
        <begin position="26"/>
        <end position="442"/>
    </location>
</feature>
<dbReference type="Gene3D" id="1.20.1250.20">
    <property type="entry name" value="MFS general substrate transporter like domains"/>
    <property type="match status" value="1"/>
</dbReference>
<dbReference type="Proteomes" id="UP000183508">
    <property type="component" value="Unassembled WGS sequence"/>
</dbReference>
<feature type="transmembrane region" description="Helical" evidence="6">
    <location>
        <begin position="353"/>
        <end position="375"/>
    </location>
</feature>
<dbReference type="GO" id="GO:0046943">
    <property type="term" value="F:carboxylic acid transmembrane transporter activity"/>
    <property type="evidence" value="ECO:0007669"/>
    <property type="project" value="TreeGrafter"/>
</dbReference>